<feature type="transmembrane region" description="Helical" evidence="7">
    <location>
        <begin position="181"/>
        <end position="202"/>
    </location>
</feature>
<organism evidence="9 10">
    <name type="scientific">Chlamydomonas eustigma</name>
    <dbReference type="NCBI Taxonomy" id="1157962"/>
    <lineage>
        <taxon>Eukaryota</taxon>
        <taxon>Viridiplantae</taxon>
        <taxon>Chlorophyta</taxon>
        <taxon>core chlorophytes</taxon>
        <taxon>Chlorophyceae</taxon>
        <taxon>CS clade</taxon>
        <taxon>Chlamydomonadales</taxon>
        <taxon>Chlamydomonadaceae</taxon>
        <taxon>Chlamydomonas</taxon>
    </lineage>
</organism>
<evidence type="ECO:0000256" key="4">
    <source>
        <dbReference type="ARBA" id="ARBA00022989"/>
    </source>
</evidence>
<evidence type="ECO:0000256" key="3">
    <source>
        <dbReference type="ARBA" id="ARBA00022723"/>
    </source>
</evidence>
<keyword evidence="6" id="KW-0863">Zinc-finger</keyword>
<dbReference type="PROSITE" id="PS50089">
    <property type="entry name" value="ZF_RING_2"/>
    <property type="match status" value="1"/>
</dbReference>
<dbReference type="Pfam" id="PF13639">
    <property type="entry name" value="zf-RING_2"/>
    <property type="match status" value="1"/>
</dbReference>
<evidence type="ECO:0000256" key="7">
    <source>
        <dbReference type="SAM" id="Phobius"/>
    </source>
</evidence>
<dbReference type="Gene3D" id="3.30.40.10">
    <property type="entry name" value="Zinc/RING finger domain, C3HC4 (zinc finger)"/>
    <property type="match status" value="1"/>
</dbReference>
<evidence type="ECO:0000256" key="1">
    <source>
        <dbReference type="ARBA" id="ARBA00004141"/>
    </source>
</evidence>
<feature type="transmembrane region" description="Helical" evidence="7">
    <location>
        <begin position="100"/>
        <end position="119"/>
    </location>
</feature>
<keyword evidence="5 7" id="KW-0472">Membrane</keyword>
<feature type="transmembrane region" description="Helical" evidence="7">
    <location>
        <begin position="140"/>
        <end position="161"/>
    </location>
</feature>
<dbReference type="PANTHER" id="PTHR13407">
    <property type="entry name" value="RNF121 PROTEIN"/>
    <property type="match status" value="1"/>
</dbReference>
<evidence type="ECO:0000256" key="5">
    <source>
        <dbReference type="ARBA" id="ARBA00023136"/>
    </source>
</evidence>
<keyword evidence="10" id="KW-1185">Reference proteome</keyword>
<keyword evidence="4 7" id="KW-1133">Transmembrane helix</keyword>
<feature type="transmembrane region" description="Helical" evidence="7">
    <location>
        <begin position="78"/>
        <end position="94"/>
    </location>
</feature>
<evidence type="ECO:0000313" key="10">
    <source>
        <dbReference type="Proteomes" id="UP000232323"/>
    </source>
</evidence>
<protein>
    <recommendedName>
        <fullName evidence="8">RING-type domain-containing protein</fullName>
    </recommendedName>
</protein>
<dbReference type="GO" id="GO:0036503">
    <property type="term" value="P:ERAD pathway"/>
    <property type="evidence" value="ECO:0007669"/>
    <property type="project" value="TreeGrafter"/>
</dbReference>
<dbReference type="InterPro" id="IPR001841">
    <property type="entry name" value="Znf_RING"/>
</dbReference>
<dbReference type="GO" id="GO:0008270">
    <property type="term" value="F:zinc ion binding"/>
    <property type="evidence" value="ECO:0007669"/>
    <property type="project" value="UniProtKB-KW"/>
</dbReference>
<dbReference type="InterPro" id="IPR013083">
    <property type="entry name" value="Znf_RING/FYVE/PHD"/>
</dbReference>
<dbReference type="SUPFAM" id="SSF57850">
    <property type="entry name" value="RING/U-box"/>
    <property type="match status" value="1"/>
</dbReference>
<feature type="transmembrane region" description="Helical" evidence="7">
    <location>
        <begin position="296"/>
        <end position="318"/>
    </location>
</feature>
<dbReference type="OrthoDB" id="8062037at2759"/>
<evidence type="ECO:0000256" key="2">
    <source>
        <dbReference type="ARBA" id="ARBA00022692"/>
    </source>
</evidence>
<dbReference type="GO" id="GO:0000139">
    <property type="term" value="C:Golgi membrane"/>
    <property type="evidence" value="ECO:0007669"/>
    <property type="project" value="TreeGrafter"/>
</dbReference>
<dbReference type="SMART" id="SM00184">
    <property type="entry name" value="RING"/>
    <property type="match status" value="1"/>
</dbReference>
<keyword evidence="2 7" id="KW-0812">Transmembrane</keyword>
<dbReference type="PANTHER" id="PTHR13407:SF0">
    <property type="entry name" value="FI05221P"/>
    <property type="match status" value="1"/>
</dbReference>
<dbReference type="Proteomes" id="UP000232323">
    <property type="component" value="Unassembled WGS sequence"/>
</dbReference>
<reference evidence="9 10" key="1">
    <citation type="submission" date="2017-08" db="EMBL/GenBank/DDBJ databases">
        <title>Acidophilic green algal genome provides insights into adaptation to an acidic environment.</title>
        <authorList>
            <person name="Hirooka S."/>
            <person name="Hirose Y."/>
            <person name="Kanesaki Y."/>
            <person name="Higuchi S."/>
            <person name="Fujiwara T."/>
            <person name="Onuma R."/>
            <person name="Era A."/>
            <person name="Ohbayashi R."/>
            <person name="Uzuka A."/>
            <person name="Nozaki H."/>
            <person name="Yoshikawa H."/>
            <person name="Miyagishima S.Y."/>
        </authorList>
    </citation>
    <scope>NUCLEOTIDE SEQUENCE [LARGE SCALE GENOMIC DNA]</scope>
    <source>
        <strain evidence="9 10">NIES-2499</strain>
    </source>
</reference>
<dbReference type="GO" id="GO:0005789">
    <property type="term" value="C:endoplasmic reticulum membrane"/>
    <property type="evidence" value="ECO:0007669"/>
    <property type="project" value="TreeGrafter"/>
</dbReference>
<proteinExistence type="predicted"/>
<feature type="transmembrane region" description="Helical" evidence="7">
    <location>
        <begin position="48"/>
        <end position="71"/>
    </location>
</feature>
<comment type="subcellular location">
    <subcellularLocation>
        <location evidence="1">Membrane</location>
        <topology evidence="1">Multi-pass membrane protein</topology>
    </subcellularLocation>
</comment>
<name>A0A250X7X8_9CHLO</name>
<feature type="domain" description="RING-type" evidence="8">
    <location>
        <begin position="216"/>
        <end position="269"/>
    </location>
</feature>
<evidence type="ECO:0000259" key="8">
    <source>
        <dbReference type="PROSITE" id="PS50089"/>
    </source>
</evidence>
<evidence type="ECO:0000256" key="6">
    <source>
        <dbReference type="PROSITE-ProRule" id="PRU00175"/>
    </source>
</evidence>
<dbReference type="GO" id="GO:0061630">
    <property type="term" value="F:ubiquitin protein ligase activity"/>
    <property type="evidence" value="ECO:0007669"/>
    <property type="project" value="TreeGrafter"/>
</dbReference>
<keyword evidence="3" id="KW-0479">Metal-binding</keyword>
<keyword evidence="6" id="KW-0862">Zinc</keyword>
<dbReference type="InterPro" id="IPR040176">
    <property type="entry name" value="RNF121/RNF175"/>
</dbReference>
<sequence>MSGPVPAVIDALSPPSLIHISRNLNDDHVAVMQGHDMHAEHEKPMHPMLAILLIYGSLLLLVGAQTALFWWKKRHTQSYNLVTLIGLWLMPAIFSVQLKFWRFLLVWFCYSAVTSMLLYRCKKKNLDASMPRRVYSWFLGVYRVSTVLGVGGYGLLLSEAFGLAPLTRLLLPQGFSLDLLWYGLYFGVLGRDCAEVASSWMASTLRKNMNARINDCGVCGVEMQDARHLGIENEGVEAAVQLSCKHTFHDLCIRGWTMVGKKDMCPVCHEKVDLKSLYSDRPWVSRNLSWIQMLDIVRYMVVWNPVILIFLSAFLHLFGPQHHHHAGQHGADHHAVAEEHLLHGVDGSRGLHAIRAAASPPNSVVSSSHLISPPSSS</sequence>
<accession>A0A250X7X8</accession>
<dbReference type="AlphaFoldDB" id="A0A250X7X8"/>
<comment type="caution">
    <text evidence="9">The sequence shown here is derived from an EMBL/GenBank/DDBJ whole genome shotgun (WGS) entry which is preliminary data.</text>
</comment>
<evidence type="ECO:0000313" key="9">
    <source>
        <dbReference type="EMBL" id="GAX79188.1"/>
    </source>
</evidence>
<gene>
    <name evidence="9" type="ORF">CEUSTIGMA_g6628.t1</name>
</gene>
<dbReference type="EMBL" id="BEGY01000040">
    <property type="protein sequence ID" value="GAX79188.1"/>
    <property type="molecule type" value="Genomic_DNA"/>
</dbReference>